<dbReference type="EMBL" id="JAMZEC010000001">
    <property type="protein sequence ID" value="MCP2347490.1"/>
    <property type="molecule type" value="Genomic_DNA"/>
</dbReference>
<dbReference type="GO" id="GO:0043885">
    <property type="term" value="F:anaerobic carbon-monoxide dehydrogenase activity"/>
    <property type="evidence" value="ECO:0007669"/>
    <property type="project" value="UniProtKB-EC"/>
</dbReference>
<dbReference type="SUPFAM" id="SSF54665">
    <property type="entry name" value="CO dehydrogenase molybdoprotein N-domain-like"/>
    <property type="match status" value="1"/>
</dbReference>
<gene>
    <name evidence="5" type="ORF">HD595_003612</name>
</gene>
<keyword evidence="2 5" id="KW-0560">Oxidoreductase</keyword>
<dbReference type="PANTHER" id="PTHR11908">
    <property type="entry name" value="XANTHINE DEHYDROGENASE"/>
    <property type="match status" value="1"/>
</dbReference>
<dbReference type="Pfam" id="PF20256">
    <property type="entry name" value="MoCoBD_2"/>
    <property type="match status" value="1"/>
</dbReference>
<name>A0ABT1K0G0_9ACTN</name>
<keyword evidence="6" id="KW-1185">Reference proteome</keyword>
<evidence type="ECO:0000256" key="3">
    <source>
        <dbReference type="SAM" id="MobiDB-lite"/>
    </source>
</evidence>
<feature type="domain" description="Aldehyde oxidase/xanthine dehydrogenase a/b hammerhead" evidence="4">
    <location>
        <begin position="31"/>
        <end position="142"/>
    </location>
</feature>
<keyword evidence="1" id="KW-0500">Molybdenum</keyword>
<organism evidence="5 6">
    <name type="scientific">Nonomuraea roseoviolacea subsp. carminata</name>
    <dbReference type="NCBI Taxonomy" id="160689"/>
    <lineage>
        <taxon>Bacteria</taxon>
        <taxon>Bacillati</taxon>
        <taxon>Actinomycetota</taxon>
        <taxon>Actinomycetes</taxon>
        <taxon>Streptosporangiales</taxon>
        <taxon>Streptosporangiaceae</taxon>
        <taxon>Nonomuraea</taxon>
    </lineage>
</organism>
<dbReference type="Pfam" id="PF02738">
    <property type="entry name" value="MoCoBD_1"/>
    <property type="match status" value="1"/>
</dbReference>
<dbReference type="Gene3D" id="3.30.365.10">
    <property type="entry name" value="Aldehyde oxidase/xanthine dehydrogenase, molybdopterin binding domain"/>
    <property type="match status" value="4"/>
</dbReference>
<dbReference type="Gene3D" id="3.90.1170.50">
    <property type="entry name" value="Aldehyde oxidase/xanthine dehydrogenase, a/b hammerhead"/>
    <property type="match status" value="1"/>
</dbReference>
<dbReference type="SUPFAM" id="SSF56003">
    <property type="entry name" value="Molybdenum cofactor-binding domain"/>
    <property type="match status" value="1"/>
</dbReference>
<dbReference type="Pfam" id="PF01315">
    <property type="entry name" value="Ald_Xan_dh_C"/>
    <property type="match status" value="1"/>
</dbReference>
<sequence>MGVDEGRDEGRDDGGHVGARAPRREDARLLTGRARYAGNVRLPATAHAVVVRSPIAHGRLAKCDTDAARAAGGVLDVITPADAADVRLPCVTLAVGQRDTSYPAMEETVRYVGQPLAVVVAETPEAAADAAALLDLDLDELPPVVDVERALEADAPILHPDWGSNVLTDSVLGDADCEEAIAGAAHVVELAFRYGRASPYPMEPRALVATYADGELTIRTSTQAPHHVRDHAADALGLTHDRVRVVSGDTGGGFGGKEHLYPDEALVCLAAMRLGGRPVRWTESPGDRLVATLPARAALHRARLALDADGRFVALHADVVGDIGAHPSNVGISPFSVTAILLPGPYRFDRAAVRVRGVVTTTTPTGSYRGFGQPEATYTRERLIDEAARRLGFDPVELRLRNLLGPEELPCVSRLYQPYDSGDYPRALLTLRDLVSEGVGSGPASARGDGRRRAVGYSCHVEATGLGPSKDMKTTGQLAGGYEIAVVRMEPDASVVVASGVAAIGQGIETTLAQLAADRMGVDPGRVRVVLGDTAATPYSPIGSIASRSLVVGGAALTQAATRLRDKILAIAAHRLEAAAEDLEIAGGTVRVKGDPRAALTLREVATSAWRGWDLPEGASPGLEERAVYDPSAYTYAYGAHAAAVAVDPETGAVEVEGYWAVNDCGVQVNPAIVDGQLAGGIAQGIGMALTEEIVYTDDGQPITEYLLPTTREVPALGLASLVTPSPVTPGGMKGVGEAGTIGPPAAIANAVAAALPEVADLITVTPLTPERLWTLLTHVRAAAG</sequence>
<dbReference type="PANTHER" id="PTHR11908:SF132">
    <property type="entry name" value="ALDEHYDE OXIDASE 1-RELATED"/>
    <property type="match status" value="1"/>
</dbReference>
<evidence type="ECO:0000313" key="5">
    <source>
        <dbReference type="EMBL" id="MCP2347490.1"/>
    </source>
</evidence>
<dbReference type="EC" id="1.2.7.4" evidence="5"/>
<dbReference type="InterPro" id="IPR016208">
    <property type="entry name" value="Ald_Oxase/xanthine_DH-like"/>
</dbReference>
<accession>A0ABT1K0G0</accession>
<proteinExistence type="predicted"/>
<feature type="region of interest" description="Disordered" evidence="3">
    <location>
        <begin position="1"/>
        <end position="25"/>
    </location>
</feature>
<dbReference type="InterPro" id="IPR036856">
    <property type="entry name" value="Ald_Oxase/Xan_DH_a/b_sf"/>
</dbReference>
<dbReference type="InterPro" id="IPR037165">
    <property type="entry name" value="AldOxase/xan_DH_Mopterin-bd_sf"/>
</dbReference>
<dbReference type="RefSeq" id="WP_253770478.1">
    <property type="nucleotide sequence ID" value="NZ_BAAAVE010000004.1"/>
</dbReference>
<evidence type="ECO:0000313" key="6">
    <source>
        <dbReference type="Proteomes" id="UP001320766"/>
    </source>
</evidence>
<dbReference type="InterPro" id="IPR046867">
    <property type="entry name" value="AldOxase/xan_DH_MoCoBD2"/>
</dbReference>
<feature type="compositionally biased region" description="Basic and acidic residues" evidence="3">
    <location>
        <begin position="1"/>
        <end position="15"/>
    </location>
</feature>
<dbReference type="Proteomes" id="UP001320766">
    <property type="component" value="Unassembled WGS sequence"/>
</dbReference>
<evidence type="ECO:0000259" key="4">
    <source>
        <dbReference type="SMART" id="SM01008"/>
    </source>
</evidence>
<evidence type="ECO:0000256" key="2">
    <source>
        <dbReference type="ARBA" id="ARBA00023002"/>
    </source>
</evidence>
<evidence type="ECO:0000256" key="1">
    <source>
        <dbReference type="ARBA" id="ARBA00022505"/>
    </source>
</evidence>
<dbReference type="InterPro" id="IPR000674">
    <property type="entry name" value="Ald_Oxase/Xan_DH_a/b"/>
</dbReference>
<protein>
    <submittedName>
        <fullName evidence="5">Carbon-monoxide dehydrogenase large subunit</fullName>
        <ecNumber evidence="5">1.2.7.4</ecNumber>
    </submittedName>
</protein>
<comment type="caution">
    <text evidence="5">The sequence shown here is derived from an EMBL/GenBank/DDBJ whole genome shotgun (WGS) entry which is preliminary data.</text>
</comment>
<reference evidence="5 6" key="1">
    <citation type="submission" date="2022-06" db="EMBL/GenBank/DDBJ databases">
        <title>Sequencing the genomes of 1000 actinobacteria strains.</title>
        <authorList>
            <person name="Klenk H.-P."/>
        </authorList>
    </citation>
    <scope>NUCLEOTIDE SEQUENCE [LARGE SCALE GENOMIC DNA]</scope>
    <source>
        <strain evidence="5 6">DSM 44170</strain>
    </source>
</reference>
<dbReference type="InterPro" id="IPR008274">
    <property type="entry name" value="AldOxase/xan_DH_MoCoBD1"/>
</dbReference>
<dbReference type="SMART" id="SM01008">
    <property type="entry name" value="Ald_Xan_dh_C"/>
    <property type="match status" value="1"/>
</dbReference>